<dbReference type="Gene3D" id="3.40.50.1820">
    <property type="entry name" value="alpha/beta hydrolase"/>
    <property type="match status" value="1"/>
</dbReference>
<gene>
    <name evidence="3" type="ORF">HGRIS_003132</name>
</gene>
<dbReference type="InterPro" id="IPR029058">
    <property type="entry name" value="AB_hydrolase_fold"/>
</dbReference>
<dbReference type="Proteomes" id="UP001556367">
    <property type="component" value="Unassembled WGS sequence"/>
</dbReference>
<dbReference type="PANTHER" id="PTHR43194:SF4">
    <property type="entry name" value="AB HYDROLASE-1 DOMAIN-CONTAINING PROTEIN"/>
    <property type="match status" value="1"/>
</dbReference>
<feature type="signal peptide" evidence="1">
    <location>
        <begin position="1"/>
        <end position="23"/>
    </location>
</feature>
<sequence length="403" mass="44073">MVFFSLTSILVCALALLSGRVNGITTRHNRDYFYVGGEYVAGPVFGNIKFGQMYVEHLKPLVVLPNSNPLVFIHGAGLTGSTWLDTPDDREGWAEFFLKRGYEIYIVDQPARGRSAYQPGHDGPQFMFPAELVEGVFTAPTTASWSFADRHTQWPGTGLRGDPTFEEFYSSLVPLVSTDSESGLLNQNALIALLSSPKIQKDVILVTHSQSGLFGWPAADAAVAQNLPRKVKAIVALEPGGPPFQPDTQNQPTTPNPALIQMHPWGLSEVPMTYDPAVSDPSEFTLEPIADDPGYTCVQQSGTPRKWANLLNLPVLVVTAEASWHASFDDCTVNFMCQAGLTVHFARLPDFGILGNGHMLYLEKNNKKIAQDVVLPFIQKVSFNWGTLDSGKFKVCPGLSTVS</sequence>
<dbReference type="InterPro" id="IPR050228">
    <property type="entry name" value="Carboxylesterase_BioH"/>
</dbReference>
<keyword evidence="4" id="KW-1185">Reference proteome</keyword>
<feature type="domain" description="AB hydrolase-1" evidence="2">
    <location>
        <begin position="70"/>
        <end position="370"/>
    </location>
</feature>
<dbReference type="PANTHER" id="PTHR43194">
    <property type="entry name" value="HYDROLASE ALPHA/BETA FOLD FAMILY"/>
    <property type="match status" value="1"/>
</dbReference>
<evidence type="ECO:0000313" key="4">
    <source>
        <dbReference type="Proteomes" id="UP001556367"/>
    </source>
</evidence>
<dbReference type="Pfam" id="PF12697">
    <property type="entry name" value="Abhydrolase_6"/>
    <property type="match status" value="1"/>
</dbReference>
<protein>
    <recommendedName>
        <fullName evidence="2">AB hydrolase-1 domain-containing protein</fullName>
    </recommendedName>
</protein>
<dbReference type="SUPFAM" id="SSF53474">
    <property type="entry name" value="alpha/beta-Hydrolases"/>
    <property type="match status" value="1"/>
</dbReference>
<proteinExistence type="predicted"/>
<dbReference type="InterPro" id="IPR000073">
    <property type="entry name" value="AB_hydrolase_1"/>
</dbReference>
<accession>A0ABR3JMT3</accession>
<reference evidence="4" key="1">
    <citation type="submission" date="2024-06" db="EMBL/GenBank/DDBJ databases">
        <title>Multi-omics analyses provide insights into the biosynthesis of the anticancer antibiotic pleurotin in Hohenbuehelia grisea.</title>
        <authorList>
            <person name="Weaver J.A."/>
            <person name="Alberti F."/>
        </authorList>
    </citation>
    <scope>NUCLEOTIDE SEQUENCE [LARGE SCALE GENOMIC DNA]</scope>
    <source>
        <strain evidence="4">T-177</strain>
    </source>
</reference>
<dbReference type="EMBL" id="JASNQZ010000006">
    <property type="protein sequence ID" value="KAL0957031.1"/>
    <property type="molecule type" value="Genomic_DNA"/>
</dbReference>
<name>A0ABR3JMT3_9AGAR</name>
<comment type="caution">
    <text evidence="3">The sequence shown here is derived from an EMBL/GenBank/DDBJ whole genome shotgun (WGS) entry which is preliminary data.</text>
</comment>
<feature type="chain" id="PRO_5047364757" description="AB hydrolase-1 domain-containing protein" evidence="1">
    <location>
        <begin position="24"/>
        <end position="403"/>
    </location>
</feature>
<dbReference type="CDD" id="cd12809">
    <property type="entry name" value="Esterase_713_like-2"/>
    <property type="match status" value="1"/>
</dbReference>
<evidence type="ECO:0000256" key="1">
    <source>
        <dbReference type="SAM" id="SignalP"/>
    </source>
</evidence>
<evidence type="ECO:0000313" key="3">
    <source>
        <dbReference type="EMBL" id="KAL0957031.1"/>
    </source>
</evidence>
<keyword evidence="1" id="KW-0732">Signal</keyword>
<evidence type="ECO:0000259" key="2">
    <source>
        <dbReference type="Pfam" id="PF12697"/>
    </source>
</evidence>
<organism evidence="3 4">
    <name type="scientific">Hohenbuehelia grisea</name>
    <dbReference type="NCBI Taxonomy" id="104357"/>
    <lineage>
        <taxon>Eukaryota</taxon>
        <taxon>Fungi</taxon>
        <taxon>Dikarya</taxon>
        <taxon>Basidiomycota</taxon>
        <taxon>Agaricomycotina</taxon>
        <taxon>Agaricomycetes</taxon>
        <taxon>Agaricomycetidae</taxon>
        <taxon>Agaricales</taxon>
        <taxon>Pleurotineae</taxon>
        <taxon>Pleurotaceae</taxon>
        <taxon>Hohenbuehelia</taxon>
    </lineage>
</organism>